<keyword evidence="1" id="KW-0472">Membrane</keyword>
<dbReference type="AlphaFoldDB" id="A0A564U2H4"/>
<organism evidence="2 3">
    <name type="scientific">Streptococcus constellatus</name>
    <dbReference type="NCBI Taxonomy" id="76860"/>
    <lineage>
        <taxon>Bacteria</taxon>
        <taxon>Bacillati</taxon>
        <taxon>Bacillota</taxon>
        <taxon>Bacilli</taxon>
        <taxon>Lactobacillales</taxon>
        <taxon>Streptococcaceae</taxon>
        <taxon>Streptococcus</taxon>
        <taxon>Streptococcus anginosus group</taxon>
    </lineage>
</organism>
<feature type="transmembrane region" description="Helical" evidence="1">
    <location>
        <begin position="7"/>
        <end position="24"/>
    </location>
</feature>
<name>A0A564U2H4_STRCV</name>
<keyword evidence="1" id="KW-0812">Transmembrane</keyword>
<dbReference type="EMBL" id="CABHMZ010000037">
    <property type="protein sequence ID" value="VUX13687.1"/>
    <property type="molecule type" value="Genomic_DNA"/>
</dbReference>
<evidence type="ECO:0000256" key="1">
    <source>
        <dbReference type="SAM" id="Phobius"/>
    </source>
</evidence>
<evidence type="ECO:0000313" key="2">
    <source>
        <dbReference type="EMBL" id="VUX13687.1"/>
    </source>
</evidence>
<accession>A0A564U2H4</accession>
<gene>
    <name evidence="2" type="ORF">SCSS39_00203</name>
</gene>
<dbReference type="Proteomes" id="UP000385544">
    <property type="component" value="Unassembled WGS sequence"/>
</dbReference>
<evidence type="ECO:0000313" key="3">
    <source>
        <dbReference type="Proteomes" id="UP000385544"/>
    </source>
</evidence>
<proteinExistence type="predicted"/>
<sequence>MKWFFNNIHTLFLIAAMFCVGYGVFLVNTAVGFIVTGLMLFAVAIYIDRNGR</sequence>
<reference evidence="2 3" key="1">
    <citation type="submission" date="2019-07" db="EMBL/GenBank/DDBJ databases">
        <authorList>
            <person name="Hibberd C M."/>
            <person name="Gehrig L. J."/>
            <person name="Chang H.-W."/>
            <person name="Venkatesh S."/>
        </authorList>
    </citation>
    <scope>NUCLEOTIDE SEQUENCE [LARGE SCALE GENOMIC DNA]</scope>
    <source>
        <strain evidence="2">Streptococcus_constellatus_SS_Bg39</strain>
    </source>
</reference>
<protein>
    <submittedName>
        <fullName evidence="2">Uncharacterized protein</fullName>
    </submittedName>
</protein>
<keyword evidence="1" id="KW-1133">Transmembrane helix</keyword>
<feature type="transmembrane region" description="Helical" evidence="1">
    <location>
        <begin position="30"/>
        <end position="47"/>
    </location>
</feature>